<feature type="chain" id="PRO_5039415400" description="DUF8020 domain-containing protein" evidence="2">
    <location>
        <begin position="22"/>
        <end position="234"/>
    </location>
</feature>
<evidence type="ECO:0000259" key="3">
    <source>
        <dbReference type="Pfam" id="PF26059"/>
    </source>
</evidence>
<proteinExistence type="predicted"/>
<keyword evidence="5" id="KW-1185">Reference proteome</keyword>
<feature type="domain" description="DUF8020" evidence="3">
    <location>
        <begin position="33"/>
        <end position="101"/>
    </location>
</feature>
<feature type="transmembrane region" description="Helical" evidence="1">
    <location>
        <begin position="169"/>
        <end position="197"/>
    </location>
</feature>
<keyword evidence="1" id="KW-1133">Transmembrane helix</keyword>
<organism evidence="4 5">
    <name type="scientific">Nocardia arthritidis</name>
    <dbReference type="NCBI Taxonomy" id="228602"/>
    <lineage>
        <taxon>Bacteria</taxon>
        <taxon>Bacillati</taxon>
        <taxon>Actinomycetota</taxon>
        <taxon>Actinomycetes</taxon>
        <taxon>Mycobacteriales</taxon>
        <taxon>Nocardiaceae</taxon>
        <taxon>Nocardia</taxon>
    </lineage>
</organism>
<name>A0A6G9YPR7_9NOCA</name>
<accession>A0A6G9YPR7</accession>
<keyword evidence="2" id="KW-0732">Signal</keyword>
<gene>
    <name evidence="4" type="ORF">F5544_36240</name>
</gene>
<keyword evidence="1" id="KW-0472">Membrane</keyword>
<evidence type="ECO:0000256" key="1">
    <source>
        <dbReference type="SAM" id="Phobius"/>
    </source>
</evidence>
<protein>
    <recommendedName>
        <fullName evidence="3">DUF8020 domain-containing protein</fullName>
    </recommendedName>
</protein>
<dbReference type="AlphaFoldDB" id="A0A6G9YPR7"/>
<dbReference type="InterPro" id="IPR058333">
    <property type="entry name" value="DUF8020"/>
</dbReference>
<dbReference type="KEGG" id="nah:F5544_36240"/>
<dbReference type="PRINTS" id="PR01414">
    <property type="entry name" value="CCMBBIOGNSIS"/>
</dbReference>
<dbReference type="RefSeq" id="WP_167477390.1">
    <property type="nucleotide sequence ID" value="NZ_CP046172.1"/>
</dbReference>
<evidence type="ECO:0000256" key="2">
    <source>
        <dbReference type="SAM" id="SignalP"/>
    </source>
</evidence>
<keyword evidence="1" id="KW-0812">Transmembrane</keyword>
<reference evidence="4 5" key="1">
    <citation type="journal article" date="2019" name="ACS Chem. Biol.">
        <title>Identification and Mobilization of a Cryptic Antibiotic Biosynthesis Gene Locus from a Human-Pathogenic Nocardia Isolate.</title>
        <authorList>
            <person name="Herisse M."/>
            <person name="Ishida K."/>
            <person name="Porter J.L."/>
            <person name="Howden B."/>
            <person name="Hertweck C."/>
            <person name="Stinear T.P."/>
            <person name="Pidot S.J."/>
        </authorList>
    </citation>
    <scope>NUCLEOTIDE SEQUENCE [LARGE SCALE GENOMIC DNA]</scope>
    <source>
        <strain evidence="4 5">AUSMDU00012717</strain>
    </source>
</reference>
<feature type="transmembrane region" description="Helical" evidence="1">
    <location>
        <begin position="203"/>
        <end position="222"/>
    </location>
</feature>
<evidence type="ECO:0000313" key="4">
    <source>
        <dbReference type="EMBL" id="QIS15077.1"/>
    </source>
</evidence>
<feature type="transmembrane region" description="Helical" evidence="1">
    <location>
        <begin position="142"/>
        <end position="162"/>
    </location>
</feature>
<dbReference type="EMBL" id="CP046172">
    <property type="protein sequence ID" value="QIS15077.1"/>
    <property type="molecule type" value="Genomic_DNA"/>
</dbReference>
<feature type="signal peptide" evidence="2">
    <location>
        <begin position="1"/>
        <end position="21"/>
    </location>
</feature>
<evidence type="ECO:0000313" key="5">
    <source>
        <dbReference type="Proteomes" id="UP000503540"/>
    </source>
</evidence>
<dbReference type="Pfam" id="PF26059">
    <property type="entry name" value="DUF8020"/>
    <property type="match status" value="1"/>
</dbReference>
<dbReference type="Proteomes" id="UP000503540">
    <property type="component" value="Chromosome"/>
</dbReference>
<sequence length="234" mass="23351">MKITKFALAAAFMSIAVGVAAGASSAEINESRGIGVTARTADGASIIETDSGTMVVEDGVFKVKDGNGAVLAGTPLKFRLDDFEFPIAATISGHTATLTPQLDMAHAAYKPVALPFEDTAPWKTPYDREKDAWSRMTGTVSLGASIAAIVGGIGGAAVGCVLGGSLGAVAALGTIVGLFGPFLPAAVVGCLAGAVIAAPLGAIAAQFVITAPVAIAAAVQYFSTINSPMPNKAK</sequence>